<name>A0A2D3TE26_9ENTR</name>
<reference evidence="2" key="1">
    <citation type="submission" date="2016-10" db="EMBL/GenBank/DDBJ databases">
        <authorList>
            <person name="Chevignon G."/>
        </authorList>
    </citation>
    <scope>NUCLEOTIDE SEQUENCE [LARGE SCALE GENOMIC DNA]</scope>
    <source>
        <strain evidence="2">ZA17</strain>
    </source>
</reference>
<dbReference type="Pfam" id="PF23840">
    <property type="entry name" value="Phage_tail_terminator"/>
    <property type="match status" value="1"/>
</dbReference>
<dbReference type="Proteomes" id="UP000229055">
    <property type="component" value="Chromosome"/>
</dbReference>
<protein>
    <submittedName>
        <fullName evidence="1">Uncharacterized protein</fullName>
    </submittedName>
</protein>
<organism evidence="1 2">
    <name type="scientific">Candidatus Williamhamiltonella defendens</name>
    <dbReference type="NCBI Taxonomy" id="138072"/>
    <lineage>
        <taxon>Bacteria</taxon>
        <taxon>Pseudomonadati</taxon>
        <taxon>Pseudomonadota</taxon>
        <taxon>Gammaproteobacteria</taxon>
        <taxon>Enterobacterales</taxon>
        <taxon>Enterobacteriaceae</taxon>
        <taxon>aphid secondary symbionts</taxon>
        <taxon>Candidatus Williamhamiltonella</taxon>
    </lineage>
</organism>
<accession>A0A2D3TE26</accession>
<proteinExistence type="predicted"/>
<dbReference type="EMBL" id="CP017613">
    <property type="protein sequence ID" value="ATW34062.1"/>
    <property type="molecule type" value="Genomic_DNA"/>
</dbReference>
<gene>
    <name evidence="1" type="ORF">BJP43_07105</name>
</gene>
<evidence type="ECO:0000313" key="2">
    <source>
        <dbReference type="Proteomes" id="UP000229055"/>
    </source>
</evidence>
<reference evidence="2" key="2">
    <citation type="submission" date="2017-11" db="EMBL/GenBank/DDBJ databases">
        <title>PacBio sequencing of new strain of the secondary endosymbiont Candidatus Hamiltonella defensa.</title>
        <authorList>
            <person name="Strand M.R."/>
            <person name="Oliver K."/>
        </authorList>
    </citation>
    <scope>NUCLEOTIDE SEQUENCE [LARGE SCALE GENOMIC DNA]</scope>
    <source>
        <strain evidence="2">ZA17</strain>
    </source>
</reference>
<dbReference type="AlphaFoldDB" id="A0A2D3TE26"/>
<evidence type="ECO:0000313" key="1">
    <source>
        <dbReference type="EMBL" id="ATW34062.1"/>
    </source>
</evidence>
<sequence>MKLSPVISALRAHCPRFENRVGSVAHYEDLPECGKLALPAAYVLPGEEVVGEQRAQNAYWQTLTERFSVVVILHHRRHGSGGRPSVDLLHDVRADIWRALLGWAPDPEGGTIEYAGGQPLEANRAEYHYLFEFQVRTEIHPEDTRQAQELAALPEWGTLCFERPSPEPDLFLSLESTK</sequence>
<dbReference type="RefSeq" id="WP_100096700.1">
    <property type="nucleotide sequence ID" value="NZ_CAWNYN010000001.1"/>
</dbReference>
<dbReference type="InterPro" id="IPR056912">
    <property type="entry name" value="Phage_JBD30_tail_term-like"/>
</dbReference>